<protein>
    <submittedName>
        <fullName evidence="1">Uncharacterized protein</fullName>
    </submittedName>
</protein>
<dbReference type="Proteomes" id="UP001152561">
    <property type="component" value="Unassembled WGS sequence"/>
</dbReference>
<proteinExistence type="predicted"/>
<gene>
    <name evidence="1" type="ORF">K7X08_020835</name>
</gene>
<sequence length="117" mass="13266">MAYTAVIFLLETLEQLQQRNPLLIQGQTAQIIESLRDKILEETSKTKVDPEKMKYLEGKIRTAANEVEDVVELKICQIKGLSWIIGVAREVLLKNLLPAVEKIEATKIDVMQIVADF</sequence>
<organism evidence="1 2">
    <name type="scientific">Anisodus acutangulus</name>
    <dbReference type="NCBI Taxonomy" id="402998"/>
    <lineage>
        <taxon>Eukaryota</taxon>
        <taxon>Viridiplantae</taxon>
        <taxon>Streptophyta</taxon>
        <taxon>Embryophyta</taxon>
        <taxon>Tracheophyta</taxon>
        <taxon>Spermatophyta</taxon>
        <taxon>Magnoliopsida</taxon>
        <taxon>eudicotyledons</taxon>
        <taxon>Gunneridae</taxon>
        <taxon>Pentapetalae</taxon>
        <taxon>asterids</taxon>
        <taxon>lamiids</taxon>
        <taxon>Solanales</taxon>
        <taxon>Solanaceae</taxon>
        <taxon>Solanoideae</taxon>
        <taxon>Hyoscyameae</taxon>
        <taxon>Anisodus</taxon>
    </lineage>
</organism>
<reference evidence="2" key="1">
    <citation type="journal article" date="2023" name="Proc. Natl. Acad. Sci. U.S.A.">
        <title>Genomic and structural basis for evolution of tropane alkaloid biosynthesis.</title>
        <authorList>
            <person name="Wanga Y.-J."/>
            <person name="Taina T."/>
            <person name="Yua J.-Y."/>
            <person name="Lia J."/>
            <person name="Xua B."/>
            <person name="Chenc J."/>
            <person name="D'Auriad J.C."/>
            <person name="Huanga J.-P."/>
            <person name="Huanga S.-X."/>
        </authorList>
    </citation>
    <scope>NUCLEOTIDE SEQUENCE [LARGE SCALE GENOMIC DNA]</scope>
    <source>
        <strain evidence="2">cv. KIB-2019</strain>
    </source>
</reference>
<dbReference type="Gene3D" id="1.20.5.4130">
    <property type="match status" value="1"/>
</dbReference>
<name>A0A9Q1MWW8_9SOLA</name>
<evidence type="ECO:0000313" key="2">
    <source>
        <dbReference type="Proteomes" id="UP001152561"/>
    </source>
</evidence>
<comment type="caution">
    <text evidence="1">The sequence shown here is derived from an EMBL/GenBank/DDBJ whole genome shotgun (WGS) entry which is preliminary data.</text>
</comment>
<keyword evidence="2" id="KW-1185">Reference proteome</keyword>
<accession>A0A9Q1MWW8</accession>
<dbReference type="OrthoDB" id="1301099at2759"/>
<evidence type="ECO:0000313" key="1">
    <source>
        <dbReference type="EMBL" id="KAJ8568113.1"/>
    </source>
</evidence>
<dbReference type="EMBL" id="JAJAGQ010000003">
    <property type="protein sequence ID" value="KAJ8568113.1"/>
    <property type="molecule type" value="Genomic_DNA"/>
</dbReference>
<dbReference type="AlphaFoldDB" id="A0A9Q1MWW8"/>